<dbReference type="AlphaFoldDB" id="A0A9W7TR99"/>
<dbReference type="OrthoDB" id="5966073at2759"/>
<gene>
    <name evidence="1" type="ORF">IRJ41_005057</name>
</gene>
<reference evidence="1" key="1">
    <citation type="submission" date="2021-02" db="EMBL/GenBank/DDBJ databases">
        <title>Comparative genomics reveals that relaxation of natural selection precedes convergent phenotypic evolution of cavefish.</title>
        <authorList>
            <person name="Peng Z."/>
        </authorList>
    </citation>
    <scope>NUCLEOTIDE SEQUENCE</scope>
    <source>
        <tissue evidence="1">Muscle</tissue>
    </source>
</reference>
<comment type="caution">
    <text evidence="1">The sequence shown here is derived from an EMBL/GenBank/DDBJ whole genome shotgun (WGS) entry which is preliminary data.</text>
</comment>
<protein>
    <submittedName>
        <fullName evidence="1">Uncharacterized protein</fullName>
    </submittedName>
</protein>
<evidence type="ECO:0000313" key="1">
    <source>
        <dbReference type="EMBL" id="KAI7800514.1"/>
    </source>
</evidence>
<dbReference type="EMBL" id="JAFHDT010000014">
    <property type="protein sequence ID" value="KAI7800514.1"/>
    <property type="molecule type" value="Genomic_DNA"/>
</dbReference>
<accession>A0A9W7TR99</accession>
<keyword evidence="2" id="KW-1185">Reference proteome</keyword>
<organism evidence="1 2">
    <name type="scientific">Triplophysa rosa</name>
    <name type="common">Cave loach</name>
    <dbReference type="NCBI Taxonomy" id="992332"/>
    <lineage>
        <taxon>Eukaryota</taxon>
        <taxon>Metazoa</taxon>
        <taxon>Chordata</taxon>
        <taxon>Craniata</taxon>
        <taxon>Vertebrata</taxon>
        <taxon>Euteleostomi</taxon>
        <taxon>Actinopterygii</taxon>
        <taxon>Neopterygii</taxon>
        <taxon>Teleostei</taxon>
        <taxon>Ostariophysi</taxon>
        <taxon>Cypriniformes</taxon>
        <taxon>Nemacheilidae</taxon>
        <taxon>Triplophysa</taxon>
    </lineage>
</organism>
<name>A0A9W7TR99_TRIRA</name>
<evidence type="ECO:0000313" key="2">
    <source>
        <dbReference type="Proteomes" id="UP001059041"/>
    </source>
</evidence>
<sequence>MASATRARVESFVWTDDEVELLLRVTLDYKSTKLQDNVDWESCHSKYSDIMDAFQAQYPREPTEKDFPHGANMLSKAQVTTKLKSIRCKYRQTVDKGRRSGQGRVVLIFYALCEEIWGGSGSHATRCIDAAIETTDLEESSTSTVELAADSPYSTESLDCLPPAVGKQLRAKVNSHRGDRPKRKILTDPAVEDLQIKRRMLELMEDSARRNSDNMQQINTNIANLTSTIQDGFSLMRELLSQRHPGAEGGGNAQRYWMPITVKQEE</sequence>
<proteinExistence type="predicted"/>
<dbReference type="Proteomes" id="UP001059041">
    <property type="component" value="Linkage Group LG14"/>
</dbReference>